<feature type="non-terminal residue" evidence="1">
    <location>
        <position position="84"/>
    </location>
</feature>
<evidence type="ECO:0000313" key="1">
    <source>
        <dbReference type="EMBL" id="SVD78450.1"/>
    </source>
</evidence>
<organism evidence="1">
    <name type="scientific">marine metagenome</name>
    <dbReference type="NCBI Taxonomy" id="408172"/>
    <lineage>
        <taxon>unclassified sequences</taxon>
        <taxon>metagenomes</taxon>
        <taxon>ecological metagenomes</taxon>
    </lineage>
</organism>
<dbReference type="SUPFAM" id="SSF55781">
    <property type="entry name" value="GAF domain-like"/>
    <property type="match status" value="1"/>
</dbReference>
<proteinExistence type="predicted"/>
<reference evidence="1" key="1">
    <citation type="submission" date="2018-05" db="EMBL/GenBank/DDBJ databases">
        <authorList>
            <person name="Lanie J.A."/>
            <person name="Ng W.-L."/>
            <person name="Kazmierczak K.M."/>
            <person name="Andrzejewski T.M."/>
            <person name="Davidsen T.M."/>
            <person name="Wayne K.J."/>
            <person name="Tettelin H."/>
            <person name="Glass J.I."/>
            <person name="Rusch D."/>
            <person name="Podicherti R."/>
            <person name="Tsui H.-C.T."/>
            <person name="Winkler M.E."/>
        </authorList>
    </citation>
    <scope>NUCLEOTIDE SEQUENCE</scope>
</reference>
<protein>
    <submittedName>
        <fullName evidence="1">Uncharacterized protein</fullName>
    </submittedName>
</protein>
<name>A0A382Y5Q8_9ZZZZ</name>
<accession>A0A382Y5Q8</accession>
<dbReference type="AlphaFoldDB" id="A0A382Y5Q8"/>
<sequence>MSKNQWDDPHYQKLIDLHKALSLLSLDGISSVLVDQLPSIFSIRYFTLFLYDKDKRKLNLMCHNHPDIEDSLSIPLSSSLVMES</sequence>
<dbReference type="EMBL" id="UINC01173058">
    <property type="protein sequence ID" value="SVD78450.1"/>
    <property type="molecule type" value="Genomic_DNA"/>
</dbReference>
<gene>
    <name evidence="1" type="ORF">METZ01_LOCUS431304</name>
</gene>